<keyword evidence="6" id="KW-1185">Reference proteome</keyword>
<evidence type="ECO:0000313" key="6">
    <source>
        <dbReference type="Proteomes" id="UP000293342"/>
    </source>
</evidence>
<dbReference type="AlphaFoldDB" id="A0A4R0JK21"/>
<gene>
    <name evidence="5" type="ORF">E0H75_26810</name>
</gene>
<dbReference type="InterPro" id="IPR027417">
    <property type="entry name" value="P-loop_NTPase"/>
</dbReference>
<evidence type="ECO:0000256" key="4">
    <source>
        <dbReference type="SAM" id="MobiDB-lite"/>
    </source>
</evidence>
<evidence type="ECO:0000256" key="1">
    <source>
        <dbReference type="ARBA" id="ARBA00022737"/>
    </source>
</evidence>
<keyword evidence="2 3" id="KW-0802">TPR repeat</keyword>
<dbReference type="Gene3D" id="3.40.50.300">
    <property type="entry name" value="P-loop containing nucleotide triphosphate hydrolases"/>
    <property type="match status" value="1"/>
</dbReference>
<dbReference type="SUPFAM" id="SSF52540">
    <property type="entry name" value="P-loop containing nucleoside triphosphate hydrolases"/>
    <property type="match status" value="1"/>
</dbReference>
<dbReference type="Pfam" id="PF14559">
    <property type="entry name" value="TPR_19"/>
    <property type="match status" value="1"/>
</dbReference>
<reference evidence="5 6" key="1">
    <citation type="submission" date="2019-02" db="EMBL/GenBank/DDBJ databases">
        <title>Kribbella capetownensis sp. nov. and Kribbella speibonae sp. nov., isolated from soil.</title>
        <authorList>
            <person name="Curtis S.M."/>
            <person name="Norton I."/>
            <person name="Everest G.J."/>
            <person name="Meyers P.R."/>
        </authorList>
    </citation>
    <scope>NUCLEOTIDE SEQUENCE [LARGE SCALE GENOMIC DNA]</scope>
    <source>
        <strain evidence="5 6">YM53</strain>
    </source>
</reference>
<feature type="repeat" description="TPR" evidence="3">
    <location>
        <begin position="599"/>
        <end position="632"/>
    </location>
</feature>
<name>A0A4R0JK21_9ACTN</name>
<feature type="repeat" description="TPR" evidence="3">
    <location>
        <begin position="803"/>
        <end position="836"/>
    </location>
</feature>
<feature type="repeat" description="TPR" evidence="3">
    <location>
        <begin position="939"/>
        <end position="972"/>
    </location>
</feature>
<evidence type="ECO:0000256" key="2">
    <source>
        <dbReference type="ARBA" id="ARBA00022803"/>
    </source>
</evidence>
<evidence type="ECO:0000256" key="3">
    <source>
        <dbReference type="PROSITE-ProRule" id="PRU00339"/>
    </source>
</evidence>
<sequence>MSASLPTTHHPPSTCRTGVAWPRTPPSTTIERVTDEDFSLQDILESRDAGTFVGRTEPLQLFEHNLTLRPNDPRRRFVVSLYGDAGVGKTSLVQRWQAAATKRKCATAYVDEAFDVLSAIERLAGGLAASGSACRGFDSRLRQYRTLRHSVDSDPGAPAGISSVLTRMAVRVGLRAAGEIPIAGVLVGAIDENEAASRVDQYRAYLVGKITRHDDLELLLSPVEALSTAFVADLRKIGQRRQIALFIDTFEQTGRALNGWLLDLLRGTCGKLPADIVVTVSGQHPLDPNQWAGLRNLRVDIELQVFTEAEARELLATQRIVDPGTVDVILRLSGCLPILVALLAESAARGTAGTTDHAETAVDRFLREESDPQRQKAILAGAIPRRLDRDILEVAAGTTVDLDALRRLPFVSAHADGYRYHDVVRTPMLRSLRRASLSDWTERQRALVDHYRERLAELGLRPSERWRNARWRELELEATYHELCAGGVPELPTALQRMTDAYGRTSDSAAKWAQMIAQAGHDSDTDEIRSRGEQLTALLQGSTSDELLLLDGLAVDPLLSTVHRAAALTERSRLHERLEKYQAALDDLDRADALLPGRSWIVGPRGRIHADLGDYDRAFDDLAEAIRIAPDYVGAYSSRSSICRRLRKYEAALDDIDRVIELRPGDAYYLTVRASIYRDLRRFAEAKADLDRAHALAPADTWVLLSRARLWREQRMEREAKADLDRAIALDPQYAAALADRADVLLSLGQYADALVELDRAIAADPRDRWSFILRARVYERSGELSRGVADFTARIRTDPDNPVLLRARADLHLSARHYDDALRDLDRALELSPDDLLALTTRALVYDRSGRRSQGLADLDRVLDLDPTRGHTFGIRAGMKASAGRYDEAIADAERSLELDPFSALAFDRRGSIRLDHGDLDGAMDDLDRALQLDPTLGSALVSRAQITELQGRYTQALADLDRAVEVTPQSSVAVSRRARVHERLGNLDAARSDHDRGVTIPLNQGWALIGRGQFFLHRIGDLSAALHDFARAIDRLPRMAAAWIGRGETYQAMGKATAALADFEYGAELDPFNGWGLYRQALIRLGQGRNDEAAALLDTALSTLDDEADLPRPDPRRLVRRPTFLAAIGEQRDAINYVENAVAEDLPADLLRQVSEELTELGDFIGADQVASVLDVLRSGQLDADVGGLGVEGQ</sequence>
<dbReference type="Pfam" id="PF13432">
    <property type="entry name" value="TPR_16"/>
    <property type="match status" value="5"/>
</dbReference>
<dbReference type="PROSITE" id="PS50005">
    <property type="entry name" value="TPR"/>
    <property type="match status" value="7"/>
</dbReference>
<dbReference type="Gene3D" id="1.25.40.10">
    <property type="entry name" value="Tetratricopeptide repeat domain"/>
    <property type="match status" value="4"/>
</dbReference>
<feature type="region of interest" description="Disordered" evidence="4">
    <location>
        <begin position="1"/>
        <end position="25"/>
    </location>
</feature>
<feature type="repeat" description="TPR" evidence="3">
    <location>
        <begin position="905"/>
        <end position="938"/>
    </location>
</feature>
<keyword evidence="1" id="KW-0677">Repeat</keyword>
<feature type="repeat" description="TPR" evidence="3">
    <location>
        <begin position="633"/>
        <end position="666"/>
    </location>
</feature>
<dbReference type="InterPro" id="IPR011990">
    <property type="entry name" value="TPR-like_helical_dom_sf"/>
</dbReference>
<dbReference type="InterPro" id="IPR019734">
    <property type="entry name" value="TPR_rpt"/>
</dbReference>
<feature type="repeat" description="TPR" evidence="3">
    <location>
        <begin position="1042"/>
        <end position="1075"/>
    </location>
</feature>
<organism evidence="5 6">
    <name type="scientific">Kribbella capetownensis</name>
    <dbReference type="NCBI Taxonomy" id="1572659"/>
    <lineage>
        <taxon>Bacteria</taxon>
        <taxon>Bacillati</taxon>
        <taxon>Actinomycetota</taxon>
        <taxon>Actinomycetes</taxon>
        <taxon>Propionibacteriales</taxon>
        <taxon>Kribbellaceae</taxon>
        <taxon>Kribbella</taxon>
    </lineage>
</organism>
<protein>
    <submittedName>
        <fullName evidence="5">Tetratricopeptide repeat protein</fullName>
    </submittedName>
</protein>
<dbReference type="SUPFAM" id="SSF48452">
    <property type="entry name" value="TPR-like"/>
    <property type="match status" value="2"/>
</dbReference>
<feature type="repeat" description="TPR" evidence="3">
    <location>
        <begin position="735"/>
        <end position="768"/>
    </location>
</feature>
<comment type="caution">
    <text evidence="5">The sequence shown here is derived from an EMBL/GenBank/DDBJ whole genome shotgun (WGS) entry which is preliminary data.</text>
</comment>
<dbReference type="SMART" id="SM00028">
    <property type="entry name" value="TPR"/>
    <property type="match status" value="16"/>
</dbReference>
<evidence type="ECO:0000313" key="5">
    <source>
        <dbReference type="EMBL" id="TCC46667.1"/>
    </source>
</evidence>
<dbReference type="Proteomes" id="UP000293342">
    <property type="component" value="Unassembled WGS sequence"/>
</dbReference>
<dbReference type="InterPro" id="IPR050498">
    <property type="entry name" value="Ycf3"/>
</dbReference>
<accession>A0A4R0JK21</accession>
<dbReference type="PANTHER" id="PTHR44858">
    <property type="entry name" value="TETRATRICOPEPTIDE REPEAT PROTEIN 6"/>
    <property type="match status" value="1"/>
</dbReference>
<dbReference type="OrthoDB" id="9814944at2"/>
<feature type="compositionally biased region" description="Polar residues" evidence="4">
    <location>
        <begin position="1"/>
        <end position="16"/>
    </location>
</feature>
<dbReference type="EMBL" id="SJKD01000006">
    <property type="protein sequence ID" value="TCC46667.1"/>
    <property type="molecule type" value="Genomic_DNA"/>
</dbReference>
<dbReference type="PANTHER" id="PTHR44858:SF1">
    <property type="entry name" value="UDP-N-ACETYLGLUCOSAMINE--PEPTIDE N-ACETYLGLUCOSAMINYLTRANSFERASE SPINDLY-RELATED"/>
    <property type="match status" value="1"/>
</dbReference>
<proteinExistence type="predicted"/>